<comment type="caution">
    <text evidence="3">The sequence shown here is derived from an EMBL/GenBank/DDBJ whole genome shotgun (WGS) entry which is preliminary data.</text>
</comment>
<keyword evidence="1" id="KW-0472">Membrane</keyword>
<dbReference type="Gene3D" id="3.40.50.980">
    <property type="match status" value="1"/>
</dbReference>
<feature type="domain" description="AMP-dependent synthetase/ligase" evidence="2">
    <location>
        <begin position="2"/>
        <end position="78"/>
    </location>
</feature>
<gene>
    <name evidence="3" type="ORF">QP478_09850</name>
</gene>
<dbReference type="RefSeq" id="WP_285020768.1">
    <property type="nucleotide sequence ID" value="NZ_JASOPW010000048.1"/>
</dbReference>
<dbReference type="Pfam" id="PF00501">
    <property type="entry name" value="AMP-binding"/>
    <property type="match status" value="1"/>
</dbReference>
<proteinExistence type="predicted"/>
<evidence type="ECO:0000256" key="1">
    <source>
        <dbReference type="SAM" id="Phobius"/>
    </source>
</evidence>
<dbReference type="SUPFAM" id="SSF56801">
    <property type="entry name" value="Acetyl-CoA synthetase-like"/>
    <property type="match status" value="1"/>
</dbReference>
<evidence type="ECO:0000313" key="3">
    <source>
        <dbReference type="EMBL" id="MDK7299462.1"/>
    </source>
</evidence>
<keyword evidence="1" id="KW-1133">Transmembrane helix</keyword>
<keyword evidence="1" id="KW-0812">Transmembrane</keyword>
<evidence type="ECO:0000259" key="2">
    <source>
        <dbReference type="Pfam" id="PF00501"/>
    </source>
</evidence>
<dbReference type="InterPro" id="IPR000873">
    <property type="entry name" value="AMP-dep_synth/lig_dom"/>
</dbReference>
<organism evidence="3 4">
    <name type="scientific">Lactobacillus paragasseri</name>
    <dbReference type="NCBI Taxonomy" id="2107999"/>
    <lineage>
        <taxon>Bacteria</taxon>
        <taxon>Bacillati</taxon>
        <taxon>Bacillota</taxon>
        <taxon>Bacilli</taxon>
        <taxon>Lactobacillales</taxon>
        <taxon>Lactobacillaceae</taxon>
        <taxon>Lactobacillus</taxon>
    </lineage>
</organism>
<dbReference type="EMBL" id="JASOPW010000048">
    <property type="protein sequence ID" value="MDK7299462.1"/>
    <property type="molecule type" value="Genomic_DNA"/>
</dbReference>
<feature type="transmembrane region" description="Helical" evidence="1">
    <location>
        <begin position="59"/>
        <end position="76"/>
    </location>
</feature>
<dbReference type="PANTHER" id="PTHR45527:SF1">
    <property type="entry name" value="FATTY ACID SYNTHASE"/>
    <property type="match status" value="1"/>
</dbReference>
<protein>
    <submittedName>
        <fullName evidence="3">AMP-binding protein</fullName>
    </submittedName>
</protein>
<name>A0ABD4ZMW8_9LACO</name>
<dbReference type="AlphaFoldDB" id="A0ABD4ZMW8"/>
<accession>A0ABD4ZMW8</accession>
<evidence type="ECO:0000313" key="4">
    <source>
        <dbReference type="Proteomes" id="UP001230232"/>
    </source>
</evidence>
<feature type="non-terminal residue" evidence="3">
    <location>
        <position position="78"/>
    </location>
</feature>
<feature type="non-terminal residue" evidence="3">
    <location>
        <position position="1"/>
    </location>
</feature>
<dbReference type="Proteomes" id="UP001230232">
    <property type="component" value="Unassembled WGS sequence"/>
</dbReference>
<reference evidence="3 4" key="1">
    <citation type="submission" date="2023-05" db="EMBL/GenBank/DDBJ databases">
        <title>Cataloging the Phylogenetic Diversity of Human Bladder Bacteria.</title>
        <authorList>
            <person name="Du J."/>
        </authorList>
    </citation>
    <scope>NUCLEOTIDE SEQUENCE [LARGE SCALE GENOMIC DNA]</scope>
    <source>
        <strain evidence="3 4">UMB0725</strain>
    </source>
</reference>
<sequence>VRATARRFPEAEAIDDGEVVVTYAELINEIDSTATWLYEQGIRRGDRIGVRMPSGSRELYLAILSIMAAGAAYVPVDA</sequence>
<dbReference type="PANTHER" id="PTHR45527">
    <property type="entry name" value="NONRIBOSOMAL PEPTIDE SYNTHETASE"/>
    <property type="match status" value="1"/>
</dbReference>